<protein>
    <submittedName>
        <fullName evidence="1">Uncharacterized protein</fullName>
    </submittedName>
</protein>
<evidence type="ECO:0000313" key="1">
    <source>
        <dbReference type="EMBL" id="KAJ1209336.1"/>
    </source>
</evidence>
<dbReference type="AlphaFoldDB" id="A0AAV7W9D2"/>
<organism evidence="1 2">
    <name type="scientific">Pleurodeles waltl</name>
    <name type="common">Iberian ribbed newt</name>
    <dbReference type="NCBI Taxonomy" id="8319"/>
    <lineage>
        <taxon>Eukaryota</taxon>
        <taxon>Metazoa</taxon>
        <taxon>Chordata</taxon>
        <taxon>Craniata</taxon>
        <taxon>Vertebrata</taxon>
        <taxon>Euteleostomi</taxon>
        <taxon>Amphibia</taxon>
        <taxon>Batrachia</taxon>
        <taxon>Caudata</taxon>
        <taxon>Salamandroidea</taxon>
        <taxon>Salamandridae</taxon>
        <taxon>Pleurodelinae</taxon>
        <taxon>Pleurodeles</taxon>
    </lineage>
</organism>
<proteinExistence type="predicted"/>
<evidence type="ECO:0000313" key="2">
    <source>
        <dbReference type="Proteomes" id="UP001066276"/>
    </source>
</evidence>
<dbReference type="Proteomes" id="UP001066276">
    <property type="component" value="Chromosome 1_2"/>
</dbReference>
<sequence length="81" mass="8912">MLSTRPGGCGAGTEQLCLVNQGEWHVECAPVSPSAAAIGSAAHQERCMWRGQQAKSVHLKPQARQCSRNEERLCMTLQRDY</sequence>
<dbReference type="EMBL" id="JANPWB010000002">
    <property type="protein sequence ID" value="KAJ1209336.1"/>
    <property type="molecule type" value="Genomic_DNA"/>
</dbReference>
<accession>A0AAV7W9D2</accession>
<reference evidence="1" key="1">
    <citation type="journal article" date="2022" name="bioRxiv">
        <title>Sequencing and chromosome-scale assembly of the giantPleurodeles waltlgenome.</title>
        <authorList>
            <person name="Brown T."/>
            <person name="Elewa A."/>
            <person name="Iarovenko S."/>
            <person name="Subramanian E."/>
            <person name="Araus A.J."/>
            <person name="Petzold A."/>
            <person name="Susuki M."/>
            <person name="Suzuki K.-i.T."/>
            <person name="Hayashi T."/>
            <person name="Toyoda A."/>
            <person name="Oliveira C."/>
            <person name="Osipova E."/>
            <person name="Leigh N.D."/>
            <person name="Simon A."/>
            <person name="Yun M.H."/>
        </authorList>
    </citation>
    <scope>NUCLEOTIDE SEQUENCE</scope>
    <source>
        <strain evidence="1">20211129_DDA</strain>
        <tissue evidence="1">Liver</tissue>
    </source>
</reference>
<gene>
    <name evidence="1" type="ORF">NDU88_004714</name>
</gene>
<keyword evidence="2" id="KW-1185">Reference proteome</keyword>
<name>A0AAV7W9D2_PLEWA</name>
<comment type="caution">
    <text evidence="1">The sequence shown here is derived from an EMBL/GenBank/DDBJ whole genome shotgun (WGS) entry which is preliminary data.</text>
</comment>